<dbReference type="GO" id="GO:0004252">
    <property type="term" value="F:serine-type endopeptidase activity"/>
    <property type="evidence" value="ECO:0007669"/>
    <property type="project" value="UniProtKB-UniRule"/>
</dbReference>
<dbReference type="Pfam" id="PF00082">
    <property type="entry name" value="Peptidase_S8"/>
    <property type="match status" value="1"/>
</dbReference>
<dbReference type="InterPro" id="IPR015500">
    <property type="entry name" value="Peptidase_S8_subtilisin-rel"/>
</dbReference>
<evidence type="ECO:0000313" key="9">
    <source>
        <dbReference type="Proteomes" id="UP000285301"/>
    </source>
</evidence>
<dbReference type="InterPro" id="IPR000209">
    <property type="entry name" value="Peptidase_S8/S53_dom"/>
</dbReference>
<dbReference type="STRING" id="1965070.A0A443QWA8"/>
<dbReference type="InterPro" id="IPR050131">
    <property type="entry name" value="Peptidase_S8_subtilisin-like"/>
</dbReference>
<accession>A0A443QWA8</accession>
<organism evidence="8 9">
    <name type="scientific">Dinothrombium tinctorium</name>
    <dbReference type="NCBI Taxonomy" id="1965070"/>
    <lineage>
        <taxon>Eukaryota</taxon>
        <taxon>Metazoa</taxon>
        <taxon>Ecdysozoa</taxon>
        <taxon>Arthropoda</taxon>
        <taxon>Chelicerata</taxon>
        <taxon>Arachnida</taxon>
        <taxon>Acari</taxon>
        <taxon>Acariformes</taxon>
        <taxon>Trombidiformes</taxon>
        <taxon>Prostigmata</taxon>
        <taxon>Anystina</taxon>
        <taxon>Parasitengona</taxon>
        <taxon>Trombidioidea</taxon>
        <taxon>Trombidiidae</taxon>
        <taxon>Dinothrombium</taxon>
    </lineage>
</organism>
<evidence type="ECO:0000259" key="7">
    <source>
        <dbReference type="Pfam" id="PF00082"/>
    </source>
</evidence>
<dbReference type="GO" id="GO:0005615">
    <property type="term" value="C:extracellular space"/>
    <property type="evidence" value="ECO:0007669"/>
    <property type="project" value="TreeGrafter"/>
</dbReference>
<dbReference type="GO" id="GO:0006508">
    <property type="term" value="P:proteolysis"/>
    <property type="evidence" value="ECO:0007669"/>
    <property type="project" value="UniProtKB-KW"/>
</dbReference>
<dbReference type="PRINTS" id="PR00723">
    <property type="entry name" value="SUBTILISIN"/>
</dbReference>
<evidence type="ECO:0000256" key="3">
    <source>
        <dbReference type="ARBA" id="ARBA00022801"/>
    </source>
</evidence>
<feature type="active site" description="Charge relay system" evidence="5">
    <location>
        <position position="247"/>
    </location>
</feature>
<protein>
    <submittedName>
        <fullName evidence="8">Alkaline serine protease-like protein</fullName>
    </submittedName>
</protein>
<feature type="active site" description="Charge relay system" evidence="5">
    <location>
        <position position="61"/>
    </location>
</feature>
<dbReference type="PROSITE" id="PS00137">
    <property type="entry name" value="SUBTILASE_HIS"/>
    <property type="match status" value="1"/>
</dbReference>
<proteinExistence type="inferred from homology"/>
<keyword evidence="4 5" id="KW-0720">Serine protease</keyword>
<dbReference type="InterPro" id="IPR023828">
    <property type="entry name" value="Peptidase_S8_Ser-AS"/>
</dbReference>
<dbReference type="EMBL" id="NCKU01003552">
    <property type="protein sequence ID" value="RWS07310.1"/>
    <property type="molecule type" value="Genomic_DNA"/>
</dbReference>
<dbReference type="SUPFAM" id="SSF52743">
    <property type="entry name" value="Subtilisin-like"/>
    <property type="match status" value="1"/>
</dbReference>
<dbReference type="AlphaFoldDB" id="A0A443QWA8"/>
<dbReference type="InterPro" id="IPR034193">
    <property type="entry name" value="PCSK9_ProteinaseK-like"/>
</dbReference>
<dbReference type="PROSITE" id="PS51892">
    <property type="entry name" value="SUBTILASE"/>
    <property type="match status" value="1"/>
</dbReference>
<dbReference type="PROSITE" id="PS00138">
    <property type="entry name" value="SUBTILASE_SER"/>
    <property type="match status" value="1"/>
</dbReference>
<dbReference type="PROSITE" id="PS00136">
    <property type="entry name" value="SUBTILASE_ASP"/>
    <property type="match status" value="1"/>
</dbReference>
<dbReference type="Gene3D" id="3.40.50.200">
    <property type="entry name" value="Peptidase S8/S53 domain"/>
    <property type="match status" value="1"/>
</dbReference>
<reference evidence="8 9" key="1">
    <citation type="journal article" date="2018" name="Gigascience">
        <title>Genomes of trombidid mites reveal novel predicted allergens and laterally-transferred genes associated with secondary metabolism.</title>
        <authorList>
            <person name="Dong X."/>
            <person name="Chaisiri K."/>
            <person name="Xia D."/>
            <person name="Armstrong S.D."/>
            <person name="Fang Y."/>
            <person name="Donnelly M.J."/>
            <person name="Kadowaki T."/>
            <person name="McGarry J.W."/>
            <person name="Darby A.C."/>
            <person name="Makepeace B.L."/>
        </authorList>
    </citation>
    <scope>NUCLEOTIDE SEQUENCE [LARGE SCALE GENOMIC DNA]</scope>
    <source>
        <strain evidence="8">UoL-WK</strain>
    </source>
</reference>
<dbReference type="InterPro" id="IPR023827">
    <property type="entry name" value="Peptidase_S8_Asp-AS"/>
</dbReference>
<dbReference type="InterPro" id="IPR036852">
    <property type="entry name" value="Peptidase_S8/S53_dom_sf"/>
</dbReference>
<dbReference type="PANTHER" id="PTHR43806:SF11">
    <property type="entry name" value="CEREVISIN-RELATED"/>
    <property type="match status" value="1"/>
</dbReference>
<dbReference type="CDD" id="cd04077">
    <property type="entry name" value="Peptidases_S8_PCSK9_ProteinaseK_like"/>
    <property type="match status" value="1"/>
</dbReference>
<dbReference type="FunFam" id="3.40.50.200:FF:000016">
    <property type="entry name" value="Proprotein convertase subtilisin/kexin type 9"/>
    <property type="match status" value="1"/>
</dbReference>
<evidence type="ECO:0000256" key="6">
    <source>
        <dbReference type="RuleBase" id="RU003355"/>
    </source>
</evidence>
<keyword evidence="2 5" id="KW-0645">Protease</keyword>
<name>A0A443QWA8_9ACAR</name>
<keyword evidence="3 5" id="KW-0378">Hydrolase</keyword>
<evidence type="ECO:0000256" key="5">
    <source>
        <dbReference type="PROSITE-ProRule" id="PRU01240"/>
    </source>
</evidence>
<evidence type="ECO:0000313" key="8">
    <source>
        <dbReference type="EMBL" id="RWS07310.1"/>
    </source>
</evidence>
<dbReference type="Proteomes" id="UP000285301">
    <property type="component" value="Unassembled WGS sequence"/>
</dbReference>
<feature type="domain" description="Peptidase S8/S53" evidence="7">
    <location>
        <begin position="53"/>
        <end position="287"/>
    </location>
</feature>
<sequence length="301" mass="31918">MDRRVKYIEKDAVIKAFHSTCSANQKRSKWCLGRIAHREKGRDDYTYEKENGNASTIYILDTGIRAAHKEFGGRAVLGYNSVLSELHNSDQNGHGTCVGSLAAGVLSGTSKYARIVSVKVLNARGAGSISDICGGIDWVIGQRREGTSIMNLSLGGSASEVLDECVNTAGKNNILVVVAAGNENKNSSEVSPARAKEAFTVAASDANDKLASFSNWGSKVNLISPGIECSCASHSNDHAYVQMSGTSMASPLVAGVAATHLNKNPKLKPGELKRILIEDSTKISDSPLKQTAGNLLFNGCD</sequence>
<evidence type="ECO:0000256" key="4">
    <source>
        <dbReference type="ARBA" id="ARBA00022825"/>
    </source>
</evidence>
<comment type="similarity">
    <text evidence="1 5 6">Belongs to the peptidase S8 family.</text>
</comment>
<dbReference type="PANTHER" id="PTHR43806">
    <property type="entry name" value="PEPTIDASE S8"/>
    <property type="match status" value="1"/>
</dbReference>
<evidence type="ECO:0000256" key="1">
    <source>
        <dbReference type="ARBA" id="ARBA00011073"/>
    </source>
</evidence>
<gene>
    <name evidence="8" type="ORF">B4U79_06444</name>
</gene>
<feature type="active site" description="Charge relay system" evidence="5">
    <location>
        <position position="94"/>
    </location>
</feature>
<dbReference type="OrthoDB" id="7775224at2759"/>
<dbReference type="InterPro" id="IPR022398">
    <property type="entry name" value="Peptidase_S8_His-AS"/>
</dbReference>
<evidence type="ECO:0000256" key="2">
    <source>
        <dbReference type="ARBA" id="ARBA00022670"/>
    </source>
</evidence>
<keyword evidence="9" id="KW-1185">Reference proteome</keyword>
<comment type="caution">
    <text evidence="8">The sequence shown here is derived from an EMBL/GenBank/DDBJ whole genome shotgun (WGS) entry which is preliminary data.</text>
</comment>